<dbReference type="InterPro" id="IPR003594">
    <property type="entry name" value="HATPase_dom"/>
</dbReference>
<dbReference type="EC" id="2.7.13.3" evidence="2"/>
<evidence type="ECO:0000256" key="4">
    <source>
        <dbReference type="ARBA" id="ARBA00022777"/>
    </source>
</evidence>
<dbReference type="SMART" id="SM00387">
    <property type="entry name" value="HATPase_c"/>
    <property type="match status" value="1"/>
</dbReference>
<gene>
    <name evidence="7" type="ORF">DBZ45_18055</name>
</gene>
<dbReference type="PROSITE" id="PS50109">
    <property type="entry name" value="HIS_KIN"/>
    <property type="match status" value="1"/>
</dbReference>
<keyword evidence="5" id="KW-0902">Two-component regulatory system</keyword>
<dbReference type="GO" id="GO:0005524">
    <property type="term" value="F:ATP binding"/>
    <property type="evidence" value="ECO:0007669"/>
    <property type="project" value="UniProtKB-KW"/>
</dbReference>
<evidence type="ECO:0000259" key="6">
    <source>
        <dbReference type="PROSITE" id="PS50109"/>
    </source>
</evidence>
<evidence type="ECO:0000256" key="2">
    <source>
        <dbReference type="ARBA" id="ARBA00012438"/>
    </source>
</evidence>
<keyword evidence="3" id="KW-0808">Transferase</keyword>
<keyword evidence="7" id="KW-0547">Nucleotide-binding</keyword>
<dbReference type="InterPro" id="IPR005467">
    <property type="entry name" value="His_kinase_dom"/>
</dbReference>
<dbReference type="InterPro" id="IPR050482">
    <property type="entry name" value="Sensor_HK_TwoCompSys"/>
</dbReference>
<protein>
    <recommendedName>
        <fullName evidence="2">histidine kinase</fullName>
        <ecNumber evidence="2">2.7.13.3</ecNumber>
    </recommendedName>
</protein>
<evidence type="ECO:0000313" key="8">
    <source>
        <dbReference type="Proteomes" id="UP000249166"/>
    </source>
</evidence>
<evidence type="ECO:0000256" key="1">
    <source>
        <dbReference type="ARBA" id="ARBA00000085"/>
    </source>
</evidence>
<dbReference type="GO" id="GO:0004673">
    <property type="term" value="F:protein histidine kinase activity"/>
    <property type="evidence" value="ECO:0007669"/>
    <property type="project" value="UniProtKB-EC"/>
</dbReference>
<keyword evidence="7" id="KW-0067">ATP-binding</keyword>
<dbReference type="InterPro" id="IPR004358">
    <property type="entry name" value="Sig_transdc_His_kin-like_C"/>
</dbReference>
<dbReference type="PRINTS" id="PR00344">
    <property type="entry name" value="BCTRLSENSOR"/>
</dbReference>
<dbReference type="GO" id="GO:0000160">
    <property type="term" value="P:phosphorelay signal transduction system"/>
    <property type="evidence" value="ECO:0007669"/>
    <property type="project" value="UniProtKB-KW"/>
</dbReference>
<dbReference type="PANTHER" id="PTHR24421">
    <property type="entry name" value="NITRATE/NITRITE SENSOR PROTEIN NARX-RELATED"/>
    <property type="match status" value="1"/>
</dbReference>
<keyword evidence="4" id="KW-0418">Kinase</keyword>
<comment type="catalytic activity">
    <reaction evidence="1">
        <text>ATP + protein L-histidine = ADP + protein N-phospho-L-histidine.</text>
        <dbReference type="EC" id="2.7.13.3"/>
    </reaction>
</comment>
<proteinExistence type="predicted"/>
<feature type="domain" description="Histidine kinase" evidence="6">
    <location>
        <begin position="66"/>
        <end position="161"/>
    </location>
</feature>
<accession>A0A328HD09</accession>
<dbReference type="SUPFAM" id="SSF55874">
    <property type="entry name" value="ATPase domain of HSP90 chaperone/DNA topoisomerase II/histidine kinase"/>
    <property type="match status" value="1"/>
</dbReference>
<evidence type="ECO:0000256" key="5">
    <source>
        <dbReference type="ARBA" id="ARBA00023012"/>
    </source>
</evidence>
<comment type="caution">
    <text evidence="7">The sequence shown here is derived from an EMBL/GenBank/DDBJ whole genome shotgun (WGS) entry which is preliminary data.</text>
</comment>
<dbReference type="Proteomes" id="UP000249166">
    <property type="component" value="Unassembled WGS sequence"/>
</dbReference>
<dbReference type="Gene3D" id="3.30.565.10">
    <property type="entry name" value="Histidine kinase-like ATPase, C-terminal domain"/>
    <property type="match status" value="1"/>
</dbReference>
<evidence type="ECO:0000313" key="7">
    <source>
        <dbReference type="EMBL" id="RAM36051.1"/>
    </source>
</evidence>
<dbReference type="Pfam" id="PF02518">
    <property type="entry name" value="HATPase_c"/>
    <property type="match status" value="1"/>
</dbReference>
<organism evidence="7 8">
    <name type="scientific">Arthrobacter globiformis</name>
    <dbReference type="NCBI Taxonomy" id="1665"/>
    <lineage>
        <taxon>Bacteria</taxon>
        <taxon>Bacillati</taxon>
        <taxon>Actinomycetota</taxon>
        <taxon>Actinomycetes</taxon>
        <taxon>Micrococcales</taxon>
        <taxon>Micrococcaceae</taxon>
        <taxon>Arthrobacter</taxon>
    </lineage>
</organism>
<dbReference type="EMBL" id="QLNP01000098">
    <property type="protein sequence ID" value="RAM36051.1"/>
    <property type="molecule type" value="Genomic_DNA"/>
</dbReference>
<name>A0A328HD09_ARTGO</name>
<dbReference type="InterPro" id="IPR036890">
    <property type="entry name" value="HATPase_C_sf"/>
</dbReference>
<evidence type="ECO:0000256" key="3">
    <source>
        <dbReference type="ARBA" id="ARBA00022679"/>
    </source>
</evidence>
<reference evidence="7 8" key="1">
    <citation type="submission" date="2018-04" db="EMBL/GenBank/DDBJ databases">
        <title>Bacteria isolated from cave deposits of Manipur.</title>
        <authorList>
            <person name="Sahoo D."/>
            <person name="Sarangthem I."/>
            <person name="Nandeibam J."/>
        </authorList>
    </citation>
    <scope>NUCLEOTIDE SEQUENCE [LARGE SCALE GENOMIC DNA]</scope>
    <source>
        <strain evidence="8">mrc11</strain>
    </source>
</reference>
<sequence length="161" mass="17098">MKSLTSDDVVAVRGVLTDTHPVDFYVLGVAGAIDRLALPLRERGIAVHLEAPHHGMEVDRKSATLLYRAAQELLSNIHKYADASSVTVRLCCVCRSGDNHAVQLRVTDDGGGFDVETATHGRHSGMGLRLMRLAVGSAGGKMAIDSAPAEGTRVTVTLPLD</sequence>
<dbReference type="OrthoDB" id="4792453at2"/>
<dbReference type="PANTHER" id="PTHR24421:SF10">
    <property type="entry name" value="NITRATE_NITRITE SENSOR PROTEIN NARQ"/>
    <property type="match status" value="1"/>
</dbReference>
<dbReference type="RefSeq" id="WP_111905205.1">
    <property type="nucleotide sequence ID" value="NZ_QLNP01000098.1"/>
</dbReference>
<dbReference type="CDD" id="cd16917">
    <property type="entry name" value="HATPase_UhpB-NarQ-NarX-like"/>
    <property type="match status" value="1"/>
</dbReference>
<dbReference type="AlphaFoldDB" id="A0A328HD09"/>